<sequence>MKTLGKSLKRLVTVIWGDVETNDLWKQIIKCSIACTLSTIAVITPRVARALGTATFLAPMATTFAHPGQRLGAMIESLLMVLLGSLLGLGWSILGIFLASLVSEENLTAAYAVRGIFLAVASMLHGYIRSASPRVFLFVAFFLISCLVVLLQGKPQVSWRLFTSVYYPILIGSGISFFVNLLMFPELSSSYLGLSTIDALCETMDTLTRATHWFVTPGGNSYEELDQVTLTMTHTAKSLPIKPKQKNGRVRKFLSRLSKPFPNPFRPPQNRYSASTEPVGLTNLSSLAKKKDKLRARLARCKAAQREVNYELSISALPPSSMKPLSTLQMSNLVQNTITIIGACENKYIVLENDDRYEDDDVSSSERSSSEHAGIRRMNTFDNYVQKVEQAKPVREIEASSANLLESIVERIREPVREFEAQIKEAVRLVIVLLTAPGAMNGSGSALDNFYKRLTAFIIGGTVALVVELILYPVRARERLVESLSASVKQIENMQYAMAVGLDSPIKPDFRDPGLHKRFVHARNKARGALAAAETFLPFCSTEPRLKGSFKPLKFLYTEMVFVLHQIIDRMDTAVLLRKEYGSSVLEDLNPQVHAYRRNVASSITLTLFSVSEALKLWQPLPQFLPSSRLAQLRLINHVREVVASRSGTQTPAGGPPSIFNENGELAEQIAYLITQKRFLSWNASTSGQMEIIEYLEELVELTKHLVGVNGFRSGLLERPSYNNYQKRTHANRLPLSRMPTAESDTAGVPAEEVSTAPSTFAPIDSRASGLRRTQTIRRANHPGGRFDKTENNEKAVDSDSEEDIPMSLQRVGSRLCDNNTAIRRRTITLSQDDR</sequence>
<feature type="region of interest" description="Disordered" evidence="1">
    <location>
        <begin position="776"/>
        <end position="804"/>
    </location>
</feature>
<evidence type="ECO:0000256" key="1">
    <source>
        <dbReference type="SAM" id="MobiDB-lite"/>
    </source>
</evidence>
<feature type="compositionally biased region" description="Basic and acidic residues" evidence="1">
    <location>
        <begin position="785"/>
        <end position="798"/>
    </location>
</feature>
<dbReference type="PANTHER" id="PTHR37994">
    <property type="entry name" value="ARAE_2_N DOMAIN-CONTAINING PROTEIN-RELATED"/>
    <property type="match status" value="1"/>
</dbReference>
<keyword evidence="2" id="KW-1133">Transmembrane helix</keyword>
<evidence type="ECO:0000259" key="3">
    <source>
        <dbReference type="Pfam" id="PF10337"/>
    </source>
</evidence>
<keyword evidence="4" id="KW-0808">Transferase</keyword>
<name>A0ABZ2WKN1_9HYPO</name>
<evidence type="ECO:0000256" key="2">
    <source>
        <dbReference type="SAM" id="Phobius"/>
    </source>
</evidence>
<dbReference type="PANTHER" id="PTHR37994:SF4">
    <property type="entry name" value="ER TRANSPORTER 6TM N-TERMINAL DOMAIN-CONTAINING PROTEIN-RELATED"/>
    <property type="match status" value="1"/>
</dbReference>
<feature type="domain" description="Putative ER transporter 6TM N-terminal" evidence="3">
    <location>
        <begin position="107"/>
        <end position="206"/>
    </location>
</feature>
<protein>
    <submittedName>
        <fullName evidence="4">Histidine kinase</fullName>
    </submittedName>
</protein>
<dbReference type="InterPro" id="IPR018823">
    <property type="entry name" value="ArAE_2_N"/>
</dbReference>
<keyword evidence="2" id="KW-0472">Membrane</keyword>
<feature type="transmembrane region" description="Helical" evidence="2">
    <location>
        <begin position="108"/>
        <end position="128"/>
    </location>
</feature>
<dbReference type="Proteomes" id="UP001489902">
    <property type="component" value="Chromosome 1"/>
</dbReference>
<accession>A0ABZ2WKN1</accession>
<evidence type="ECO:0000313" key="4">
    <source>
        <dbReference type="EMBL" id="WZH41081.1"/>
    </source>
</evidence>
<keyword evidence="4" id="KW-0418">Kinase</keyword>
<feature type="transmembrane region" description="Helical" evidence="2">
    <location>
        <begin position="165"/>
        <end position="184"/>
    </location>
</feature>
<feature type="transmembrane region" description="Helical" evidence="2">
    <location>
        <begin position="454"/>
        <end position="474"/>
    </location>
</feature>
<gene>
    <name evidence="4" type="ORF">QYS62_002025</name>
</gene>
<dbReference type="GO" id="GO:0016301">
    <property type="term" value="F:kinase activity"/>
    <property type="evidence" value="ECO:0007669"/>
    <property type="project" value="UniProtKB-KW"/>
</dbReference>
<feature type="transmembrane region" description="Helical" evidence="2">
    <location>
        <begin position="78"/>
        <end position="102"/>
    </location>
</feature>
<reference evidence="4 5" key="1">
    <citation type="submission" date="2024-04" db="EMBL/GenBank/DDBJ databases">
        <title>Complete genome sequence of Fusarium acuminatum.</title>
        <authorList>
            <person name="Lan B."/>
        </authorList>
    </citation>
    <scope>NUCLEOTIDE SEQUENCE [LARGE SCALE GENOMIC DNA]</scope>
    <source>
        <strain evidence="4">1A</strain>
    </source>
</reference>
<organism evidence="4 5">
    <name type="scientific">Fusarium acuminatum</name>
    <dbReference type="NCBI Taxonomy" id="5515"/>
    <lineage>
        <taxon>Eukaryota</taxon>
        <taxon>Fungi</taxon>
        <taxon>Dikarya</taxon>
        <taxon>Ascomycota</taxon>
        <taxon>Pezizomycotina</taxon>
        <taxon>Sordariomycetes</taxon>
        <taxon>Hypocreomycetidae</taxon>
        <taxon>Hypocreales</taxon>
        <taxon>Nectriaceae</taxon>
        <taxon>Fusarium</taxon>
        <taxon>Fusarium tricinctum species complex</taxon>
    </lineage>
</organism>
<keyword evidence="2" id="KW-0812">Transmembrane</keyword>
<evidence type="ECO:0000313" key="5">
    <source>
        <dbReference type="Proteomes" id="UP001489902"/>
    </source>
</evidence>
<dbReference type="EMBL" id="CP151260">
    <property type="protein sequence ID" value="WZH41081.1"/>
    <property type="molecule type" value="Genomic_DNA"/>
</dbReference>
<feature type="transmembrane region" description="Helical" evidence="2">
    <location>
        <begin position="135"/>
        <end position="153"/>
    </location>
</feature>
<feature type="domain" description="Putative ER transporter 6TM N-terminal" evidence="3">
    <location>
        <begin position="26"/>
        <end position="102"/>
    </location>
</feature>
<keyword evidence="5" id="KW-1185">Reference proteome</keyword>
<dbReference type="Pfam" id="PF10337">
    <property type="entry name" value="ArAE_2_N"/>
    <property type="match status" value="2"/>
</dbReference>
<proteinExistence type="predicted"/>